<comment type="caution">
    <text evidence="7">The sequence shown here is derived from an EMBL/GenBank/DDBJ whole genome shotgun (WGS) entry which is preliminary data.</text>
</comment>
<name>A0ABW3VSA8_9PSEU</name>
<gene>
    <name evidence="7" type="ORF">ACFQ34_28180</name>
</gene>
<dbReference type="InterPro" id="IPR013525">
    <property type="entry name" value="ABC2_TM"/>
</dbReference>
<comment type="subcellular location">
    <subcellularLocation>
        <location evidence="1">Membrane</location>
        <topology evidence="1">Multi-pass membrane protein</topology>
    </subcellularLocation>
</comment>
<dbReference type="InterPro" id="IPR051328">
    <property type="entry name" value="T7SS_ABC-Transporter"/>
</dbReference>
<dbReference type="InterPro" id="IPR017501">
    <property type="entry name" value="Phage_infect_YhgE_C"/>
</dbReference>
<evidence type="ECO:0000256" key="5">
    <source>
        <dbReference type="SAM" id="Phobius"/>
    </source>
</evidence>
<dbReference type="Proteomes" id="UP001597182">
    <property type="component" value="Unassembled WGS sequence"/>
</dbReference>
<feature type="transmembrane region" description="Helical" evidence="5">
    <location>
        <begin position="522"/>
        <end position="543"/>
    </location>
</feature>
<feature type="transmembrane region" description="Helical" evidence="5">
    <location>
        <begin position="450"/>
        <end position="471"/>
    </location>
</feature>
<dbReference type="EMBL" id="JBHTMB010000272">
    <property type="protein sequence ID" value="MFD1237179.1"/>
    <property type="molecule type" value="Genomic_DNA"/>
</dbReference>
<evidence type="ECO:0000259" key="6">
    <source>
        <dbReference type="Pfam" id="PF12698"/>
    </source>
</evidence>
<evidence type="ECO:0000313" key="8">
    <source>
        <dbReference type="Proteomes" id="UP001597182"/>
    </source>
</evidence>
<sequence>MTAFRLAAFELARFRTPLQRIALVFAVCVPLLYGALYLWSNWDPYNRLDSIPVAVVNADAPVVVEGRTVDAGGLFVDQLRADPIFDWRFVDAAEADRGVREGDYYFEIDVPEDFSADLASGASGTPRQASMSIVLNDANGYVVGKMAQTVQSELQNRIDAAAVAAYFESVFGNLDRLRAGITQAADGANALRDGAGQARDGASALADGLGSLQAGADRLATGAHQVADGDARIADAVVPLANRVADAIPDVATGAPDAANRAKDLATRAADAASTVAGGTDSVQASLTALAAADPGLADEPAFRAAQAAAGRAATATGDVATRAGQVRDVATTVANGAAALAADAPQLQARARQAAADVQALADGAAAVATGADQLRTGLTSAADGARTLAAGTDRLATGADQLATGLSSAIGELPVLSDDQKRRDASTLASPVAVTTTNLNPAVVYGRGIAPLFFAIAMWVFGIVAFLLLEPLSARARASALPTPVVALAGFLPPLAMALVAAALLYLVVDLGMGLDPAHLGGTLGLLALGTTTFIAVAHMLRVWLGGIASAVILVLLVLQLTTCGGIYPVETLPAPFRALHPVLPMSYLVDGLRVTLSGGSGAHLARDLLVLGGFLVVTLALTVLGTARRRRWSLPELKPELAL</sequence>
<keyword evidence="3 5" id="KW-1133">Transmembrane helix</keyword>
<feature type="domain" description="ABC-2 type transporter transmembrane" evidence="6">
    <location>
        <begin position="418"/>
        <end position="627"/>
    </location>
</feature>
<feature type="transmembrane region" description="Helical" evidence="5">
    <location>
        <begin position="21"/>
        <end position="39"/>
    </location>
</feature>
<organism evidence="7 8">
    <name type="scientific">Pseudonocardia benzenivorans</name>
    <dbReference type="NCBI Taxonomy" id="228005"/>
    <lineage>
        <taxon>Bacteria</taxon>
        <taxon>Bacillati</taxon>
        <taxon>Actinomycetota</taxon>
        <taxon>Actinomycetes</taxon>
        <taxon>Pseudonocardiales</taxon>
        <taxon>Pseudonocardiaceae</taxon>
        <taxon>Pseudonocardia</taxon>
    </lineage>
</organism>
<feature type="transmembrane region" description="Helical" evidence="5">
    <location>
        <begin position="550"/>
        <end position="570"/>
    </location>
</feature>
<protein>
    <submittedName>
        <fullName evidence="7">YhgE/Pip domain-containing protein</fullName>
    </submittedName>
</protein>
<dbReference type="NCBIfam" id="TIGR03062">
    <property type="entry name" value="pip_yhgE_Cterm"/>
    <property type="match status" value="1"/>
</dbReference>
<feature type="transmembrane region" description="Helical" evidence="5">
    <location>
        <begin position="483"/>
        <end position="510"/>
    </location>
</feature>
<dbReference type="Pfam" id="PF12698">
    <property type="entry name" value="ABC2_membrane_3"/>
    <property type="match status" value="2"/>
</dbReference>
<dbReference type="NCBIfam" id="TIGR03061">
    <property type="entry name" value="pip_yhgE_Nterm"/>
    <property type="match status" value="1"/>
</dbReference>
<dbReference type="PANTHER" id="PTHR43077:SF10">
    <property type="entry name" value="TRANSPORT PERMEASE PROTEIN"/>
    <property type="match status" value="1"/>
</dbReference>
<keyword evidence="8" id="KW-1185">Reference proteome</keyword>
<reference evidence="8" key="1">
    <citation type="journal article" date="2019" name="Int. J. Syst. Evol. Microbiol.">
        <title>The Global Catalogue of Microorganisms (GCM) 10K type strain sequencing project: providing services to taxonomists for standard genome sequencing and annotation.</title>
        <authorList>
            <consortium name="The Broad Institute Genomics Platform"/>
            <consortium name="The Broad Institute Genome Sequencing Center for Infectious Disease"/>
            <person name="Wu L."/>
            <person name="Ma J."/>
        </authorList>
    </citation>
    <scope>NUCLEOTIDE SEQUENCE [LARGE SCALE GENOMIC DNA]</scope>
    <source>
        <strain evidence="8">CCUG 49018</strain>
    </source>
</reference>
<proteinExistence type="predicted"/>
<dbReference type="InterPro" id="IPR017500">
    <property type="entry name" value="Phage_infect_YhgE_N"/>
</dbReference>
<dbReference type="PANTHER" id="PTHR43077">
    <property type="entry name" value="TRANSPORT PERMEASE YVFS-RELATED"/>
    <property type="match status" value="1"/>
</dbReference>
<evidence type="ECO:0000256" key="3">
    <source>
        <dbReference type="ARBA" id="ARBA00022989"/>
    </source>
</evidence>
<dbReference type="Gene3D" id="3.40.1710.10">
    <property type="entry name" value="abc type-2 transporter like domain"/>
    <property type="match status" value="1"/>
</dbReference>
<feature type="domain" description="ABC-2 type transporter transmembrane" evidence="6">
    <location>
        <begin position="23"/>
        <end position="163"/>
    </location>
</feature>
<keyword evidence="2 5" id="KW-0812">Transmembrane</keyword>
<evidence type="ECO:0000256" key="4">
    <source>
        <dbReference type="ARBA" id="ARBA00023136"/>
    </source>
</evidence>
<evidence type="ECO:0000313" key="7">
    <source>
        <dbReference type="EMBL" id="MFD1237179.1"/>
    </source>
</evidence>
<dbReference type="InterPro" id="IPR023908">
    <property type="entry name" value="xxxLxxG_rpt"/>
</dbReference>
<evidence type="ECO:0000256" key="1">
    <source>
        <dbReference type="ARBA" id="ARBA00004141"/>
    </source>
</evidence>
<accession>A0ABW3VSA8</accession>
<dbReference type="NCBIfam" id="TIGR03057">
    <property type="entry name" value="xxxLxxG_by_4"/>
    <property type="match status" value="3"/>
</dbReference>
<keyword evidence="4 5" id="KW-0472">Membrane</keyword>
<evidence type="ECO:0000256" key="2">
    <source>
        <dbReference type="ARBA" id="ARBA00022692"/>
    </source>
</evidence>
<dbReference type="RefSeq" id="WP_346090826.1">
    <property type="nucleotide sequence ID" value="NZ_BAABKS010000015.1"/>
</dbReference>
<feature type="transmembrane region" description="Helical" evidence="5">
    <location>
        <begin position="611"/>
        <end position="630"/>
    </location>
</feature>